<accession>A0A1G6ZJ03</accession>
<gene>
    <name evidence="3" type="ORF">SAMN04488509_11425</name>
</gene>
<dbReference type="PANTHER" id="PTHR40940:SF1">
    <property type="entry name" value="PROTEIN BATD"/>
    <property type="match status" value="1"/>
</dbReference>
<proteinExistence type="predicted"/>
<dbReference type="RefSeq" id="WP_091245050.1">
    <property type="nucleotide sequence ID" value="NZ_FNAG01000014.1"/>
</dbReference>
<dbReference type="EMBL" id="FNAG01000014">
    <property type="protein sequence ID" value="SDE02423.1"/>
    <property type="molecule type" value="Genomic_DNA"/>
</dbReference>
<evidence type="ECO:0000313" key="3">
    <source>
        <dbReference type="EMBL" id="SDE02423.1"/>
    </source>
</evidence>
<reference evidence="3 4" key="1">
    <citation type="submission" date="2016-10" db="EMBL/GenBank/DDBJ databases">
        <authorList>
            <person name="de Groot N.N."/>
        </authorList>
    </citation>
    <scope>NUCLEOTIDE SEQUENCE [LARGE SCALE GENOMIC DNA]</scope>
    <source>
        <strain evidence="3 4">DSM 16957</strain>
    </source>
</reference>
<keyword evidence="4" id="KW-1185">Reference proteome</keyword>
<keyword evidence="2" id="KW-0732">Signal</keyword>
<dbReference type="Pfam" id="PF13584">
    <property type="entry name" value="BatD"/>
    <property type="match status" value="1"/>
</dbReference>
<dbReference type="AlphaFoldDB" id="A0A1G6ZJ03"/>
<dbReference type="Proteomes" id="UP000199603">
    <property type="component" value="Unassembled WGS sequence"/>
</dbReference>
<protein>
    <submittedName>
        <fullName evidence="3">Oxygen tolerance</fullName>
    </submittedName>
</protein>
<dbReference type="PANTHER" id="PTHR40940">
    <property type="entry name" value="PROTEIN BATD-RELATED"/>
    <property type="match status" value="1"/>
</dbReference>
<evidence type="ECO:0000313" key="4">
    <source>
        <dbReference type="Proteomes" id="UP000199603"/>
    </source>
</evidence>
<dbReference type="STRING" id="265719.SAMN04488509_11425"/>
<evidence type="ECO:0000256" key="1">
    <source>
        <dbReference type="SAM" id="MobiDB-lite"/>
    </source>
</evidence>
<evidence type="ECO:0000256" key="2">
    <source>
        <dbReference type="SAM" id="SignalP"/>
    </source>
</evidence>
<sequence length="558" mass="58668">MNLFPRLCCGLLLILLSPLSMAQGTRAFLDREEILLGESVTLNIETDQPGGGEPDLSALGSDVRVLGSSSSTQISVVNGQQSMRTLWGVVLEPLSAGVIGIPALEVRGQRTAPLRLSVLPASARPRDVDADVLLEVEAAPENPYVQQQVIYTVRLLYAVTLLDGQLDEPSAAGADIRRLGGDATFSRDMGGRRYNVVERRYALTPLASGSLRIEAPRFRGRALAGGRANRMFDPGTPVSAAGDAVSLDVRPRPASAGEPWLPAQSLDYSAQTSAAGTLRIGEPVTLSLRLSARGLSAEQLPELVLPAIEGAEVYPDQEASQSREGPRGIEGERSRSFAVVPNRAGTLELPRLVIRWWDVAADEMREAVIEAQRFAVEGGAGGDAIASAGAPDRSGAQGEPRIATIVQQGVHPLWRLAALLQLPLLLLFAGLCWRARARSRTPTGAASVAAAPPPQAGPSLAAALRQGELSDIAQALRGVARARGLAPELSALVDALDDAAQRDAVDALQRSLYAGADGAPALQALRSAFVRAPEFRSVPTAKASSTALPPLYPPRGGG</sequence>
<feature type="region of interest" description="Disordered" evidence="1">
    <location>
        <begin position="539"/>
        <end position="558"/>
    </location>
</feature>
<feature type="signal peptide" evidence="2">
    <location>
        <begin position="1"/>
        <end position="22"/>
    </location>
</feature>
<organism evidence="3 4">
    <name type="scientific">Aquimonas voraii</name>
    <dbReference type="NCBI Taxonomy" id="265719"/>
    <lineage>
        <taxon>Bacteria</taxon>
        <taxon>Pseudomonadati</taxon>
        <taxon>Pseudomonadota</taxon>
        <taxon>Gammaproteobacteria</taxon>
        <taxon>Lysobacterales</taxon>
        <taxon>Lysobacteraceae</taxon>
        <taxon>Aquimonas</taxon>
    </lineage>
</organism>
<dbReference type="OrthoDB" id="5293418at2"/>
<feature type="chain" id="PRO_5011528840" evidence="2">
    <location>
        <begin position="23"/>
        <end position="558"/>
    </location>
</feature>
<dbReference type="InterPro" id="IPR025738">
    <property type="entry name" value="BatD"/>
</dbReference>
<name>A0A1G6ZJ03_9GAMM</name>